<sequence length="97" mass="10944">MSAVCAAGESFQRCPLRAKVWVRLHWAADIASENAMRRLFDEVNTQLSRAADPSAGVTTWSVPNLRKRLLELVDEEQVVLPEPSGRRKRVRGDNRTV</sequence>
<dbReference type="EMBL" id="BNJQ01000030">
    <property type="protein sequence ID" value="GHP10522.1"/>
    <property type="molecule type" value="Genomic_DNA"/>
</dbReference>
<gene>
    <name evidence="1" type="ORF">PPROV_000925300</name>
</gene>
<proteinExistence type="predicted"/>
<keyword evidence="2" id="KW-1185">Reference proteome</keyword>
<evidence type="ECO:0000313" key="2">
    <source>
        <dbReference type="Proteomes" id="UP000660262"/>
    </source>
</evidence>
<accession>A0A830HTS5</accession>
<name>A0A830HTS5_9CHLO</name>
<dbReference type="AlphaFoldDB" id="A0A830HTS5"/>
<dbReference type="Proteomes" id="UP000660262">
    <property type="component" value="Unassembled WGS sequence"/>
</dbReference>
<reference evidence="1" key="1">
    <citation type="submission" date="2020-10" db="EMBL/GenBank/DDBJ databases">
        <title>Unveiling of a novel bifunctional photoreceptor, Dualchrome1, isolated from a cosmopolitan green alga.</title>
        <authorList>
            <person name="Suzuki S."/>
            <person name="Kawachi M."/>
        </authorList>
    </citation>
    <scope>NUCLEOTIDE SEQUENCE</scope>
    <source>
        <strain evidence="1">NIES 2893</strain>
    </source>
</reference>
<comment type="caution">
    <text evidence="1">The sequence shown here is derived from an EMBL/GenBank/DDBJ whole genome shotgun (WGS) entry which is preliminary data.</text>
</comment>
<protein>
    <submittedName>
        <fullName evidence="1">Uncharacterized protein</fullName>
    </submittedName>
</protein>
<organism evidence="1 2">
    <name type="scientific">Pycnococcus provasolii</name>
    <dbReference type="NCBI Taxonomy" id="41880"/>
    <lineage>
        <taxon>Eukaryota</taxon>
        <taxon>Viridiplantae</taxon>
        <taxon>Chlorophyta</taxon>
        <taxon>Pseudoscourfieldiophyceae</taxon>
        <taxon>Pseudoscourfieldiales</taxon>
        <taxon>Pycnococcaceae</taxon>
        <taxon>Pycnococcus</taxon>
    </lineage>
</organism>
<evidence type="ECO:0000313" key="1">
    <source>
        <dbReference type="EMBL" id="GHP10522.1"/>
    </source>
</evidence>